<dbReference type="AlphaFoldDB" id="A0AAJ0UDY6"/>
<dbReference type="GO" id="GO:0016114">
    <property type="term" value="P:terpenoid biosynthetic process"/>
    <property type="evidence" value="ECO:0007669"/>
    <property type="project" value="InterPro"/>
</dbReference>
<feature type="binding site" evidence="9">
    <location>
        <position position="142"/>
    </location>
    <ligand>
        <name>4-CDP-2-C-methyl-D-erythritol 2-phosphate</name>
        <dbReference type="ChEBI" id="CHEBI:57919"/>
    </ligand>
</feature>
<name>A0AAJ0UDY6_HALSE</name>
<comment type="pathway">
    <text evidence="2 9">Isoprenoid biosynthesis; isopentenyl diphosphate biosynthesis via DXP pathway; isopentenyl diphosphate from 1-deoxy-D-xylulose 5-phosphate: step 4/6.</text>
</comment>
<keyword evidence="8 9" id="KW-0456">Lyase</keyword>
<evidence type="ECO:0000256" key="1">
    <source>
        <dbReference type="ARBA" id="ARBA00000200"/>
    </source>
</evidence>
<gene>
    <name evidence="9" type="primary">ispF</name>
    <name evidence="12" type="ORF">CCR82_03385</name>
</gene>
<comment type="similarity">
    <text evidence="3 9 10">Belongs to the IspF family.</text>
</comment>
<comment type="catalytic activity">
    <reaction evidence="1 9 10">
        <text>4-CDP-2-C-methyl-D-erythritol 2-phosphate = 2-C-methyl-D-erythritol 2,4-cyclic diphosphate + CMP</text>
        <dbReference type="Rhea" id="RHEA:23864"/>
        <dbReference type="ChEBI" id="CHEBI:57919"/>
        <dbReference type="ChEBI" id="CHEBI:58483"/>
        <dbReference type="ChEBI" id="CHEBI:60377"/>
        <dbReference type="EC" id="4.6.1.12"/>
    </reaction>
</comment>
<evidence type="ECO:0000256" key="8">
    <source>
        <dbReference type="ARBA" id="ARBA00023239"/>
    </source>
</evidence>
<comment type="cofactor">
    <cofactor evidence="9">
        <name>a divalent metal cation</name>
        <dbReference type="ChEBI" id="CHEBI:60240"/>
    </cofactor>
    <text evidence="9">Binds 1 divalent metal cation per subunit.</text>
</comment>
<feature type="binding site" evidence="9">
    <location>
        <begin position="132"/>
        <end position="135"/>
    </location>
    <ligand>
        <name>4-CDP-2-C-methyl-D-erythritol 2-phosphate</name>
        <dbReference type="ChEBI" id="CHEBI:57919"/>
    </ligand>
</feature>
<dbReference type="InterPro" id="IPR036571">
    <property type="entry name" value="MECDP_synthase_sf"/>
</dbReference>
<feature type="binding site" evidence="9">
    <location>
        <begin position="61"/>
        <end position="65"/>
    </location>
    <ligand>
        <name>4-CDP-2-C-methyl-D-erythritol 2-phosphate</name>
        <dbReference type="ChEBI" id="CHEBI:57919"/>
    </ligand>
</feature>
<feature type="binding site" evidence="9">
    <location>
        <begin position="8"/>
        <end position="10"/>
    </location>
    <ligand>
        <name>4-CDP-2-C-methyl-D-erythritol 2-phosphate</name>
        <dbReference type="ChEBI" id="CHEBI:57919"/>
    </ligand>
</feature>
<evidence type="ECO:0000256" key="9">
    <source>
        <dbReference type="HAMAP-Rule" id="MF_00107"/>
    </source>
</evidence>
<dbReference type="InterPro" id="IPR003526">
    <property type="entry name" value="MECDP_synthase"/>
</dbReference>
<dbReference type="PANTHER" id="PTHR43181:SF1">
    <property type="entry name" value="2-C-METHYL-D-ERYTHRITOL 2,4-CYCLODIPHOSPHATE SYNTHASE, CHLOROPLASTIC"/>
    <property type="match status" value="1"/>
</dbReference>
<proteinExistence type="inferred from homology"/>
<reference evidence="12" key="2">
    <citation type="journal article" date="2020" name="Microorganisms">
        <title>Osmotic Adaptation and Compatible Solute Biosynthesis of Phototrophic Bacteria as Revealed from Genome Analyses.</title>
        <authorList>
            <person name="Imhoff J.F."/>
            <person name="Rahn T."/>
            <person name="Kunzel S."/>
            <person name="Keller A."/>
            <person name="Neulinger S.C."/>
        </authorList>
    </citation>
    <scope>NUCLEOTIDE SEQUENCE</scope>
    <source>
        <strain evidence="12">DSM 4395</strain>
    </source>
</reference>
<evidence type="ECO:0000256" key="7">
    <source>
        <dbReference type="ARBA" id="ARBA00023229"/>
    </source>
</evidence>
<feature type="binding site" evidence="9">
    <location>
        <begin position="56"/>
        <end position="58"/>
    </location>
    <ligand>
        <name>4-CDP-2-C-methyl-D-erythritol 2-phosphate</name>
        <dbReference type="ChEBI" id="CHEBI:57919"/>
    </ligand>
</feature>
<evidence type="ECO:0000256" key="6">
    <source>
        <dbReference type="ARBA" id="ARBA00022723"/>
    </source>
</evidence>
<feature type="site" description="Transition state stabilizer" evidence="9">
    <location>
        <position position="34"/>
    </location>
</feature>
<dbReference type="Gene3D" id="3.30.1330.50">
    <property type="entry name" value="2-C-methyl-D-erythritol 2,4-cyclodiphosphate synthase"/>
    <property type="match status" value="1"/>
</dbReference>
<dbReference type="GO" id="GO:0008685">
    <property type="term" value="F:2-C-methyl-D-erythritol 2,4-cyclodiphosphate synthase activity"/>
    <property type="evidence" value="ECO:0007669"/>
    <property type="project" value="UniProtKB-UniRule"/>
</dbReference>
<dbReference type="EC" id="4.6.1.12" evidence="5 9"/>
<keyword evidence="7 9" id="KW-0414">Isoprene biosynthesis</keyword>
<dbReference type="EMBL" id="NHSF01000019">
    <property type="protein sequence ID" value="MBK5929601.1"/>
    <property type="molecule type" value="Genomic_DNA"/>
</dbReference>
<dbReference type="NCBIfam" id="TIGR00151">
    <property type="entry name" value="ispF"/>
    <property type="match status" value="1"/>
</dbReference>
<feature type="site" description="Transition state stabilizer" evidence="9">
    <location>
        <position position="133"/>
    </location>
</feature>
<evidence type="ECO:0000256" key="2">
    <source>
        <dbReference type="ARBA" id="ARBA00004709"/>
    </source>
</evidence>
<evidence type="ECO:0000313" key="13">
    <source>
        <dbReference type="Proteomes" id="UP001296967"/>
    </source>
</evidence>
<feature type="binding site" evidence="9">
    <location>
        <position position="139"/>
    </location>
    <ligand>
        <name>4-CDP-2-C-methyl-D-erythritol 2-phosphate</name>
        <dbReference type="ChEBI" id="CHEBI:57919"/>
    </ligand>
</feature>
<comment type="function">
    <text evidence="9">Involved in the biosynthesis of isopentenyl diphosphate (IPP) and dimethylallyl diphosphate (DMAPP), two major building blocks of isoprenoid compounds. Catalyzes the conversion of 4-diphosphocytidyl-2-C-methyl-D-erythritol 2-phosphate (CDP-ME2P) to 2-C-methyl-D-erythritol 2,4-cyclodiphosphate (ME-CPP) with a corresponding release of cytidine 5-monophosphate (CMP).</text>
</comment>
<evidence type="ECO:0000259" key="11">
    <source>
        <dbReference type="Pfam" id="PF02542"/>
    </source>
</evidence>
<evidence type="ECO:0000256" key="10">
    <source>
        <dbReference type="RuleBase" id="RU004395"/>
    </source>
</evidence>
<dbReference type="FunFam" id="3.30.1330.50:FF:000001">
    <property type="entry name" value="2-C-methyl-D-erythritol 2,4-cyclodiphosphate synthase"/>
    <property type="match status" value="1"/>
</dbReference>
<dbReference type="Proteomes" id="UP001296967">
    <property type="component" value="Unassembled WGS sequence"/>
</dbReference>
<dbReference type="GO" id="GO:0019288">
    <property type="term" value="P:isopentenyl diphosphate biosynthetic process, methylerythritol 4-phosphate pathway"/>
    <property type="evidence" value="ECO:0007669"/>
    <property type="project" value="UniProtKB-UniRule"/>
</dbReference>
<accession>A0AAJ0UDY6</accession>
<evidence type="ECO:0000256" key="4">
    <source>
        <dbReference type="ARBA" id="ARBA00011233"/>
    </source>
</evidence>
<dbReference type="SUPFAM" id="SSF69765">
    <property type="entry name" value="IpsF-like"/>
    <property type="match status" value="1"/>
</dbReference>
<dbReference type="CDD" id="cd00554">
    <property type="entry name" value="MECDP_synthase"/>
    <property type="match status" value="1"/>
</dbReference>
<dbReference type="RefSeq" id="WP_201243954.1">
    <property type="nucleotide sequence ID" value="NZ_NHSF01000019.1"/>
</dbReference>
<evidence type="ECO:0000256" key="5">
    <source>
        <dbReference type="ARBA" id="ARBA00012579"/>
    </source>
</evidence>
<organism evidence="12 13">
    <name type="scientific">Halochromatium salexigens</name>
    <name type="common">Chromatium salexigens</name>
    <dbReference type="NCBI Taxonomy" id="49447"/>
    <lineage>
        <taxon>Bacteria</taxon>
        <taxon>Pseudomonadati</taxon>
        <taxon>Pseudomonadota</taxon>
        <taxon>Gammaproteobacteria</taxon>
        <taxon>Chromatiales</taxon>
        <taxon>Chromatiaceae</taxon>
        <taxon>Halochromatium</taxon>
    </lineage>
</organism>
<keyword evidence="13" id="KW-1185">Reference proteome</keyword>
<dbReference type="PROSITE" id="PS01350">
    <property type="entry name" value="ISPF"/>
    <property type="match status" value="1"/>
</dbReference>
<feature type="binding site" evidence="9">
    <location>
        <position position="42"/>
    </location>
    <ligand>
        <name>a divalent metal cation</name>
        <dbReference type="ChEBI" id="CHEBI:60240"/>
    </ligand>
</feature>
<dbReference type="InterPro" id="IPR020555">
    <property type="entry name" value="MECDP_synthase_CS"/>
</dbReference>
<feature type="binding site" evidence="9">
    <location>
        <begin position="34"/>
        <end position="35"/>
    </location>
    <ligand>
        <name>4-CDP-2-C-methyl-D-erythritol 2-phosphate</name>
        <dbReference type="ChEBI" id="CHEBI:57919"/>
    </ligand>
</feature>
<evidence type="ECO:0000256" key="3">
    <source>
        <dbReference type="ARBA" id="ARBA00008480"/>
    </source>
</evidence>
<feature type="binding site" evidence="9">
    <location>
        <position position="10"/>
    </location>
    <ligand>
        <name>a divalent metal cation</name>
        <dbReference type="ChEBI" id="CHEBI:60240"/>
    </ligand>
</feature>
<sequence>MLIGQGIDAHRFAPDRRLVLAGVAIPHDQGLAAHSDGDVVLHALCDALLGAAGLGDIGHHFPDSDAAFKDIDSRVLLHRVMDALAERGLRVHNSDLTIVAQAPKLAPHVAAMRACVAADLGCPLARVNIKATTSERMGFTGRGEGIAAFAVVLLDESGGSTSP</sequence>
<dbReference type="PANTHER" id="PTHR43181">
    <property type="entry name" value="2-C-METHYL-D-ERYTHRITOL 2,4-CYCLODIPHOSPHATE SYNTHASE, CHLOROPLASTIC"/>
    <property type="match status" value="1"/>
</dbReference>
<feature type="domain" description="2-C-methyl-D-erythritol 2,4-cyclodiphosphate synthase" evidence="11">
    <location>
        <begin position="1"/>
        <end position="154"/>
    </location>
</feature>
<dbReference type="GO" id="GO:0046872">
    <property type="term" value="F:metal ion binding"/>
    <property type="evidence" value="ECO:0007669"/>
    <property type="project" value="UniProtKB-KW"/>
</dbReference>
<keyword evidence="6 9" id="KW-0479">Metal-binding</keyword>
<reference evidence="12" key="1">
    <citation type="submission" date="2017-05" db="EMBL/GenBank/DDBJ databases">
        <authorList>
            <person name="Imhoff J.F."/>
            <person name="Rahn T."/>
            <person name="Kuenzel S."/>
            <person name="Neulinger S.C."/>
        </authorList>
    </citation>
    <scope>NUCLEOTIDE SEQUENCE</scope>
    <source>
        <strain evidence="12">DSM 4395</strain>
    </source>
</reference>
<evidence type="ECO:0000313" key="12">
    <source>
        <dbReference type="EMBL" id="MBK5929601.1"/>
    </source>
</evidence>
<feature type="binding site" evidence="9">
    <location>
        <position position="8"/>
    </location>
    <ligand>
        <name>a divalent metal cation</name>
        <dbReference type="ChEBI" id="CHEBI:60240"/>
    </ligand>
</feature>
<comment type="caution">
    <text evidence="9">Lacks conserved residue(s) required for the propagation of feature annotation.</text>
</comment>
<comment type="subunit">
    <text evidence="4 9">Homotrimer.</text>
</comment>
<dbReference type="Pfam" id="PF02542">
    <property type="entry name" value="YgbB"/>
    <property type="match status" value="1"/>
</dbReference>
<comment type="caution">
    <text evidence="12">The sequence shown here is derived from an EMBL/GenBank/DDBJ whole genome shotgun (WGS) entry which is preliminary data.</text>
</comment>
<protein>
    <recommendedName>
        <fullName evidence="5 9">2-C-methyl-D-erythritol 2,4-cyclodiphosphate synthase</fullName>
        <shortName evidence="9">MECDP-synthase</shortName>
        <shortName evidence="9">MECPP-synthase</shortName>
        <shortName evidence="9">MECPS</shortName>
        <ecNumber evidence="5 9">4.6.1.12</ecNumber>
    </recommendedName>
</protein>
<dbReference type="HAMAP" id="MF_00107">
    <property type="entry name" value="IspF"/>
    <property type="match status" value="1"/>
</dbReference>